<dbReference type="InterPro" id="IPR016130">
    <property type="entry name" value="Tyr_Pase_AS"/>
</dbReference>
<dbReference type="SUPFAM" id="SSF52799">
    <property type="entry name" value="(Phosphotyrosine protein) phosphatases II"/>
    <property type="match status" value="1"/>
</dbReference>
<sequence>LRAGLLYRSATLDESTEQDVRLLVDELKIRSIVDLRSRGESRAPRLTALSPQTRVLTTSSGPSKLRRRIFSVDIVSTLNMVIWNMLSIWTKLAFIALNLLCRPTQARRYLVSRSILGQQGLFGMNMAFIDRCGMDVHYIMHVMLEESNWPILVHCTAGKDRTGFVIAITQLLCGVPEEEVVADYARSLKCLGKDKMGQLVASAGALGLGDTFAGCPPDVMANTIHYLHTKYNSVDEYLVSIGISLEQQARIRQILV</sequence>
<reference evidence="3" key="1">
    <citation type="journal article" date="2018" name="Nat. Microbiol.">
        <title>Leveraging single-cell genomics to expand the fungal tree of life.</title>
        <authorList>
            <person name="Ahrendt S.R."/>
            <person name="Quandt C.A."/>
            <person name="Ciobanu D."/>
            <person name="Clum A."/>
            <person name="Salamov A."/>
            <person name="Andreopoulos B."/>
            <person name="Cheng J.F."/>
            <person name="Woyke T."/>
            <person name="Pelin A."/>
            <person name="Henrissat B."/>
            <person name="Reynolds N.K."/>
            <person name="Benny G.L."/>
            <person name="Smith M.E."/>
            <person name="James T.Y."/>
            <person name="Grigoriev I.V."/>
        </authorList>
    </citation>
    <scope>NUCLEOTIDE SEQUENCE [LARGE SCALE GENOMIC DNA]</scope>
    <source>
        <strain evidence="3">ATCC 52028</strain>
    </source>
</reference>
<protein>
    <recommendedName>
        <fullName evidence="1">Tyrosine specific protein phosphatases domain-containing protein</fullName>
    </recommendedName>
</protein>
<gene>
    <name evidence="2" type="ORF">CAUPRSCDRAFT_2944</name>
</gene>
<dbReference type="EMBL" id="ML009134">
    <property type="protein sequence ID" value="RKO97969.1"/>
    <property type="molecule type" value="Genomic_DNA"/>
</dbReference>
<dbReference type="GO" id="GO:0004721">
    <property type="term" value="F:phosphoprotein phosphatase activity"/>
    <property type="evidence" value="ECO:0007669"/>
    <property type="project" value="InterPro"/>
</dbReference>
<dbReference type="PROSITE" id="PS00383">
    <property type="entry name" value="TYR_PHOSPHATASE_1"/>
    <property type="match status" value="1"/>
</dbReference>
<dbReference type="PROSITE" id="PS50056">
    <property type="entry name" value="TYR_PHOSPHATASE_2"/>
    <property type="match status" value="1"/>
</dbReference>
<dbReference type="PANTHER" id="PTHR31126:SF1">
    <property type="entry name" value="TYROSINE SPECIFIC PROTEIN PHOSPHATASES DOMAIN-CONTAINING PROTEIN"/>
    <property type="match status" value="1"/>
</dbReference>
<feature type="domain" description="Tyrosine specific protein phosphatases" evidence="1">
    <location>
        <begin position="136"/>
        <end position="199"/>
    </location>
</feature>
<proteinExistence type="predicted"/>
<dbReference type="PANTHER" id="PTHR31126">
    <property type="entry name" value="TYROSINE-PROTEIN PHOSPHATASE"/>
    <property type="match status" value="1"/>
</dbReference>
<dbReference type="AlphaFoldDB" id="A0A4P9WWZ6"/>
<evidence type="ECO:0000313" key="2">
    <source>
        <dbReference type="EMBL" id="RKO97969.1"/>
    </source>
</evidence>
<accession>A0A4P9WWZ6</accession>
<feature type="non-terminal residue" evidence="2">
    <location>
        <position position="256"/>
    </location>
</feature>
<dbReference type="Gene3D" id="3.90.190.10">
    <property type="entry name" value="Protein tyrosine phosphatase superfamily"/>
    <property type="match status" value="1"/>
</dbReference>
<dbReference type="InterPro" id="IPR026893">
    <property type="entry name" value="Tyr/Ser_Pase_IphP-type"/>
</dbReference>
<dbReference type="InterPro" id="IPR000387">
    <property type="entry name" value="Tyr_Pase_dom"/>
</dbReference>
<dbReference type="InterPro" id="IPR029021">
    <property type="entry name" value="Prot-tyrosine_phosphatase-like"/>
</dbReference>
<organism evidence="2 3">
    <name type="scientific">Caulochytrium protostelioides</name>
    <dbReference type="NCBI Taxonomy" id="1555241"/>
    <lineage>
        <taxon>Eukaryota</taxon>
        <taxon>Fungi</taxon>
        <taxon>Fungi incertae sedis</taxon>
        <taxon>Chytridiomycota</taxon>
        <taxon>Chytridiomycota incertae sedis</taxon>
        <taxon>Chytridiomycetes</taxon>
        <taxon>Caulochytriales</taxon>
        <taxon>Caulochytriaceae</taxon>
        <taxon>Caulochytrium</taxon>
    </lineage>
</organism>
<evidence type="ECO:0000259" key="1">
    <source>
        <dbReference type="PROSITE" id="PS50056"/>
    </source>
</evidence>
<name>A0A4P9WWZ6_9FUNG</name>
<feature type="non-terminal residue" evidence="2">
    <location>
        <position position="1"/>
    </location>
</feature>
<evidence type="ECO:0000313" key="3">
    <source>
        <dbReference type="Proteomes" id="UP000268535"/>
    </source>
</evidence>
<dbReference type="Pfam" id="PF13350">
    <property type="entry name" value="Y_phosphatase3"/>
    <property type="match status" value="1"/>
</dbReference>
<dbReference type="Proteomes" id="UP000268535">
    <property type="component" value="Unassembled WGS sequence"/>
</dbReference>